<sequence length="83" mass="10379">MMLHLNLRKQQPFEYTIRIAIANNKLNQDSRIIFQELIQLQYLQLNQQNQQYKQLQNFQTMMLQKFLRNFYKKLFDNIQRLKK</sequence>
<keyword evidence="2" id="KW-1185">Reference proteome</keyword>
<dbReference type="AlphaFoldDB" id="A0A8S1Y5E4"/>
<comment type="caution">
    <text evidence="1">The sequence shown here is derived from an EMBL/GenBank/DDBJ whole genome shotgun (WGS) entry which is preliminary data.</text>
</comment>
<organism evidence="1 2">
    <name type="scientific">Paramecium octaurelia</name>
    <dbReference type="NCBI Taxonomy" id="43137"/>
    <lineage>
        <taxon>Eukaryota</taxon>
        <taxon>Sar</taxon>
        <taxon>Alveolata</taxon>
        <taxon>Ciliophora</taxon>
        <taxon>Intramacronucleata</taxon>
        <taxon>Oligohymenophorea</taxon>
        <taxon>Peniculida</taxon>
        <taxon>Parameciidae</taxon>
        <taxon>Paramecium</taxon>
    </lineage>
</organism>
<dbReference type="EMBL" id="CAJJDP010000147">
    <property type="protein sequence ID" value="CAD8208820.1"/>
    <property type="molecule type" value="Genomic_DNA"/>
</dbReference>
<protein>
    <submittedName>
        <fullName evidence="1">Uncharacterized protein</fullName>
    </submittedName>
</protein>
<reference evidence="1" key="1">
    <citation type="submission" date="2021-01" db="EMBL/GenBank/DDBJ databases">
        <authorList>
            <consortium name="Genoscope - CEA"/>
            <person name="William W."/>
        </authorList>
    </citation>
    <scope>NUCLEOTIDE SEQUENCE</scope>
</reference>
<dbReference type="Proteomes" id="UP000683925">
    <property type="component" value="Unassembled WGS sequence"/>
</dbReference>
<evidence type="ECO:0000313" key="1">
    <source>
        <dbReference type="EMBL" id="CAD8208820.1"/>
    </source>
</evidence>
<accession>A0A8S1Y5E4</accession>
<proteinExistence type="predicted"/>
<evidence type="ECO:0000313" key="2">
    <source>
        <dbReference type="Proteomes" id="UP000683925"/>
    </source>
</evidence>
<name>A0A8S1Y5E4_PAROT</name>
<gene>
    <name evidence="1" type="ORF">POCTA_138.1.T1450087</name>
</gene>